<proteinExistence type="predicted"/>
<dbReference type="PROSITE" id="PS00092">
    <property type="entry name" value="N6_MTASE"/>
    <property type="match status" value="1"/>
</dbReference>
<dbReference type="Gene3D" id="3.30.2130.30">
    <property type="match status" value="1"/>
</dbReference>
<dbReference type="InterPro" id="IPR054170">
    <property type="entry name" value="RlmL_1st"/>
</dbReference>
<keyword evidence="2" id="KW-0698">rRNA processing</keyword>
<dbReference type="PROSITE" id="PS51165">
    <property type="entry name" value="THUMP"/>
    <property type="match status" value="1"/>
</dbReference>
<accession>A0A917FLT7</accession>
<dbReference type="PIRSF" id="PIRSF037618">
    <property type="entry name" value="RNA_Mtase_bacteria_prd"/>
    <property type="match status" value="1"/>
</dbReference>
<dbReference type="InterPro" id="IPR029063">
    <property type="entry name" value="SAM-dependent_MTases_sf"/>
</dbReference>
<dbReference type="InterPro" id="IPR019614">
    <property type="entry name" value="SAM-dep_methyl-trfase"/>
</dbReference>
<dbReference type="Pfam" id="PF02926">
    <property type="entry name" value="THUMP"/>
    <property type="match status" value="1"/>
</dbReference>
<dbReference type="Gene3D" id="3.30.750.80">
    <property type="entry name" value="RNA methyltransferase domain (HRMD) like"/>
    <property type="match status" value="1"/>
</dbReference>
<evidence type="ECO:0000256" key="1">
    <source>
        <dbReference type="ARBA" id="ARBA00022490"/>
    </source>
</evidence>
<keyword evidence="5" id="KW-0949">S-adenosyl-L-methionine</keyword>
<dbReference type="GO" id="GO:0008990">
    <property type="term" value="F:rRNA (guanine-N2-)-methyltransferase activity"/>
    <property type="evidence" value="ECO:0007669"/>
    <property type="project" value="InterPro"/>
</dbReference>
<organism evidence="8 9">
    <name type="scientific">Marinicella pacifica</name>
    <dbReference type="NCBI Taxonomy" id="1171543"/>
    <lineage>
        <taxon>Bacteria</taxon>
        <taxon>Pseudomonadati</taxon>
        <taxon>Pseudomonadota</taxon>
        <taxon>Gammaproteobacteria</taxon>
        <taxon>Lysobacterales</taxon>
        <taxon>Marinicellaceae</taxon>
        <taxon>Marinicella</taxon>
    </lineage>
</organism>
<dbReference type="InterPro" id="IPR017244">
    <property type="entry name" value="23SrRNA_methyltr_KL"/>
</dbReference>
<dbReference type="InterPro" id="IPR000241">
    <property type="entry name" value="RlmKL-like_Mtase"/>
</dbReference>
<dbReference type="SMART" id="SM00981">
    <property type="entry name" value="THUMP"/>
    <property type="match status" value="1"/>
</dbReference>
<evidence type="ECO:0000313" key="9">
    <source>
        <dbReference type="Proteomes" id="UP000605253"/>
    </source>
</evidence>
<evidence type="ECO:0000256" key="4">
    <source>
        <dbReference type="ARBA" id="ARBA00022679"/>
    </source>
</evidence>
<protein>
    <submittedName>
        <fullName evidence="8">Ribosomal RNA large subunit methyltransferase K/L</fullName>
    </submittedName>
</protein>
<dbReference type="PROSITE" id="PS01261">
    <property type="entry name" value="UPF0020"/>
    <property type="match status" value="1"/>
</dbReference>
<evidence type="ECO:0000256" key="2">
    <source>
        <dbReference type="ARBA" id="ARBA00022552"/>
    </source>
</evidence>
<dbReference type="Gene3D" id="3.40.50.150">
    <property type="entry name" value="Vaccinia Virus protein VP39"/>
    <property type="match status" value="2"/>
</dbReference>
<dbReference type="Pfam" id="PF01170">
    <property type="entry name" value="UPF0020"/>
    <property type="match status" value="1"/>
</dbReference>
<dbReference type="NCBIfam" id="NF008748">
    <property type="entry name" value="PRK11783.1"/>
    <property type="match status" value="1"/>
</dbReference>
<keyword evidence="1" id="KW-0963">Cytoplasm</keyword>
<dbReference type="GO" id="GO:0003723">
    <property type="term" value="F:RNA binding"/>
    <property type="evidence" value="ECO:0007669"/>
    <property type="project" value="UniProtKB-UniRule"/>
</dbReference>
<name>A0A917FLT7_9GAMM</name>
<dbReference type="CDD" id="cd02440">
    <property type="entry name" value="AdoMet_MTases"/>
    <property type="match status" value="1"/>
</dbReference>
<dbReference type="AlphaFoldDB" id="A0A917FLT7"/>
<dbReference type="RefSeq" id="WP_188364683.1">
    <property type="nucleotide sequence ID" value="NZ_BAABJF010000017.1"/>
</dbReference>
<dbReference type="GO" id="GO:0070043">
    <property type="term" value="F:rRNA (guanine-N7-)-methyltransferase activity"/>
    <property type="evidence" value="ECO:0007669"/>
    <property type="project" value="TreeGrafter"/>
</dbReference>
<sequence>MIEAFATCPKQLELLLKQEIIDLGGEDVKEALAGVFFSMNAQDLPRLIMWSRLANRIMVKLGEFKCRNKHDLYEAASGIQWRSLCRQFPDTLSLRFSGISESLKNTHFSSQIMKDAVVDQLAAFYEQRPKVVKQDGHLSVYGHLRHQQISLYQDITGHSLHQRGYRSENTLAPLKENLAAALLIRAGWPDKAAHHYHLIDPMCGSGTLLLEGWAMAADLAPNLNYKSHALFSWQHFDVSQWHQLEDDARQRHELAAATYRGQIIGVDHHKKSIELAQQNSRQISGGERIGFHYQTLDKFKIPPRNNLIITNPPYGVRLQKNYLSSWRQLAHWLANNVREAEAAILTPDESMAWLLGFKVQSAYQFFNGRIPVQLRLLNINKANRLTVPDKQHFALPASAQMMANRLKKNQAKLSAWLEREQIDCYRLYDADIPEYSVAVDCYHEHVVVQEYQPPKTIPEKQAEKHLNHALLAVQSVLQPKRELIHLKTRRKQSGDSQYQKQEDTAIKVVNEQGRRYRVDFETYLDTGLFLDHRWLRRTLQSEAKNKRVLNLFCYTGSLSVAAALGGASRVDSVDTSKTYLQWAKDNFDLNQIKGQHRFIRQDVMAFLQSCQDNYDIIIADPPTFSNSHSRDQDWILQQHHGDLIRACMALLTATGTLYFSNNYKQFSMDERLIEQFDITDITEQSLDPDFAGSGIHWCYKIRPASKNN</sequence>
<dbReference type="InterPro" id="IPR002052">
    <property type="entry name" value="DNA_methylase_N6_adenine_CS"/>
</dbReference>
<dbReference type="InterPro" id="IPR004114">
    <property type="entry name" value="THUMP_dom"/>
</dbReference>
<gene>
    <name evidence="8" type="primary">rlmL</name>
    <name evidence="8" type="ORF">GCM10011365_10970</name>
</gene>
<feature type="domain" description="THUMP" evidence="7">
    <location>
        <begin position="43"/>
        <end position="155"/>
    </location>
</feature>
<dbReference type="GO" id="GO:0005737">
    <property type="term" value="C:cytoplasm"/>
    <property type="evidence" value="ECO:0007669"/>
    <property type="project" value="InterPro"/>
</dbReference>
<keyword evidence="9" id="KW-1185">Reference proteome</keyword>
<dbReference type="CDD" id="cd11715">
    <property type="entry name" value="THUMP_AdoMetMT"/>
    <property type="match status" value="1"/>
</dbReference>
<evidence type="ECO:0000259" key="7">
    <source>
        <dbReference type="PROSITE" id="PS51165"/>
    </source>
</evidence>
<evidence type="ECO:0000313" key="8">
    <source>
        <dbReference type="EMBL" id="GGF91533.1"/>
    </source>
</evidence>
<reference evidence="8" key="2">
    <citation type="submission" date="2020-09" db="EMBL/GenBank/DDBJ databases">
        <authorList>
            <person name="Sun Q."/>
            <person name="Zhou Y."/>
        </authorList>
    </citation>
    <scope>NUCLEOTIDE SEQUENCE</scope>
    <source>
        <strain evidence="8">CGMCC 1.12181</strain>
    </source>
</reference>
<keyword evidence="3 8" id="KW-0489">Methyltransferase</keyword>
<dbReference type="PANTHER" id="PTHR47313">
    <property type="entry name" value="RIBOSOMAL RNA LARGE SUBUNIT METHYLTRANSFERASE K/L"/>
    <property type="match status" value="1"/>
</dbReference>
<evidence type="ECO:0000256" key="3">
    <source>
        <dbReference type="ARBA" id="ARBA00022603"/>
    </source>
</evidence>
<keyword evidence="6" id="KW-0694">RNA-binding</keyword>
<keyword evidence="4" id="KW-0808">Transferase</keyword>
<dbReference type="Pfam" id="PF22020">
    <property type="entry name" value="RlmL_1st"/>
    <property type="match status" value="1"/>
</dbReference>
<dbReference type="EMBL" id="BMEO01000003">
    <property type="protein sequence ID" value="GGF91533.1"/>
    <property type="molecule type" value="Genomic_DNA"/>
</dbReference>
<dbReference type="SUPFAM" id="SSF53335">
    <property type="entry name" value="S-adenosyl-L-methionine-dependent methyltransferases"/>
    <property type="match status" value="2"/>
</dbReference>
<evidence type="ECO:0000256" key="5">
    <source>
        <dbReference type="ARBA" id="ARBA00022691"/>
    </source>
</evidence>
<reference evidence="8" key="1">
    <citation type="journal article" date="2014" name="Int. J. Syst. Evol. Microbiol.">
        <title>Complete genome sequence of Corynebacterium casei LMG S-19264T (=DSM 44701T), isolated from a smear-ripened cheese.</title>
        <authorList>
            <consortium name="US DOE Joint Genome Institute (JGI-PGF)"/>
            <person name="Walter F."/>
            <person name="Albersmeier A."/>
            <person name="Kalinowski J."/>
            <person name="Ruckert C."/>
        </authorList>
    </citation>
    <scope>NUCLEOTIDE SEQUENCE</scope>
    <source>
        <strain evidence="8">CGMCC 1.12181</strain>
    </source>
</reference>
<evidence type="ECO:0000256" key="6">
    <source>
        <dbReference type="PROSITE-ProRule" id="PRU00529"/>
    </source>
</evidence>
<dbReference type="Proteomes" id="UP000605253">
    <property type="component" value="Unassembled WGS sequence"/>
</dbReference>
<comment type="caution">
    <text evidence="8">The sequence shown here is derived from an EMBL/GenBank/DDBJ whole genome shotgun (WGS) entry which is preliminary data.</text>
</comment>
<dbReference type="PANTHER" id="PTHR47313:SF1">
    <property type="entry name" value="RIBOSOMAL RNA LARGE SUBUNIT METHYLTRANSFERASE K_L"/>
    <property type="match status" value="1"/>
</dbReference>
<dbReference type="InterPro" id="IPR053943">
    <property type="entry name" value="RlmKL-like_Mtase_CS"/>
</dbReference>
<dbReference type="Pfam" id="PF10672">
    <property type="entry name" value="Methyltrans_SAM"/>
    <property type="match status" value="1"/>
</dbReference>